<evidence type="ECO:0000313" key="1">
    <source>
        <dbReference type="EMBL" id="KAK2186702.1"/>
    </source>
</evidence>
<dbReference type="AlphaFoldDB" id="A0AAD9P216"/>
<sequence>MVPCFFVHCCFDGTCKIQQRSFSRMFFSDTPTESTQPFADQRHVSVS</sequence>
<organism evidence="1 2">
    <name type="scientific">Ridgeia piscesae</name>
    <name type="common">Tubeworm</name>
    <dbReference type="NCBI Taxonomy" id="27915"/>
    <lineage>
        <taxon>Eukaryota</taxon>
        <taxon>Metazoa</taxon>
        <taxon>Spiralia</taxon>
        <taxon>Lophotrochozoa</taxon>
        <taxon>Annelida</taxon>
        <taxon>Polychaeta</taxon>
        <taxon>Sedentaria</taxon>
        <taxon>Canalipalpata</taxon>
        <taxon>Sabellida</taxon>
        <taxon>Siboglinidae</taxon>
        <taxon>Ridgeia</taxon>
    </lineage>
</organism>
<keyword evidence="2" id="KW-1185">Reference proteome</keyword>
<dbReference type="EMBL" id="JAODUO010000191">
    <property type="protein sequence ID" value="KAK2186702.1"/>
    <property type="molecule type" value="Genomic_DNA"/>
</dbReference>
<dbReference type="Proteomes" id="UP001209878">
    <property type="component" value="Unassembled WGS sequence"/>
</dbReference>
<comment type="caution">
    <text evidence="1">The sequence shown here is derived from an EMBL/GenBank/DDBJ whole genome shotgun (WGS) entry which is preliminary data.</text>
</comment>
<gene>
    <name evidence="1" type="ORF">NP493_193g01028</name>
</gene>
<protein>
    <submittedName>
        <fullName evidence="1">Uncharacterized protein</fullName>
    </submittedName>
</protein>
<evidence type="ECO:0000313" key="2">
    <source>
        <dbReference type="Proteomes" id="UP001209878"/>
    </source>
</evidence>
<reference evidence="1" key="1">
    <citation type="journal article" date="2023" name="Mol. Biol. Evol.">
        <title>Third-Generation Sequencing Reveals the Adaptive Role of the Epigenome in Three Deep-Sea Polychaetes.</title>
        <authorList>
            <person name="Perez M."/>
            <person name="Aroh O."/>
            <person name="Sun Y."/>
            <person name="Lan Y."/>
            <person name="Juniper S.K."/>
            <person name="Young C.R."/>
            <person name="Angers B."/>
            <person name="Qian P.Y."/>
        </authorList>
    </citation>
    <scope>NUCLEOTIDE SEQUENCE</scope>
    <source>
        <strain evidence="1">R07B-5</strain>
    </source>
</reference>
<name>A0AAD9P216_RIDPI</name>
<proteinExistence type="predicted"/>
<accession>A0AAD9P216</accession>